<dbReference type="SMART" id="SM00159">
    <property type="entry name" value="PTX"/>
    <property type="match status" value="1"/>
</dbReference>
<evidence type="ECO:0000256" key="2">
    <source>
        <dbReference type="ARBA" id="ARBA00004141"/>
    </source>
</evidence>
<keyword evidence="4 14" id="KW-0812">Transmembrane</keyword>
<organism evidence="21 22">
    <name type="scientific">Owenia fusiformis</name>
    <name type="common">Polychaete worm</name>
    <dbReference type="NCBI Taxonomy" id="6347"/>
    <lineage>
        <taxon>Eukaryota</taxon>
        <taxon>Metazoa</taxon>
        <taxon>Spiralia</taxon>
        <taxon>Lophotrochozoa</taxon>
        <taxon>Annelida</taxon>
        <taxon>Polychaeta</taxon>
        <taxon>Sedentaria</taxon>
        <taxon>Canalipalpata</taxon>
        <taxon>Sabellida</taxon>
        <taxon>Oweniida</taxon>
        <taxon>Oweniidae</taxon>
        <taxon>Owenia</taxon>
    </lineage>
</organism>
<keyword evidence="11" id="KW-0479">Metal-binding</keyword>
<keyword evidence="6" id="KW-0297">G-protein coupled receptor</keyword>
<evidence type="ECO:0000256" key="12">
    <source>
        <dbReference type="PROSITE-ProRule" id="PRU01172"/>
    </source>
</evidence>
<keyword evidence="7 14" id="KW-0472">Membrane</keyword>
<feature type="signal peptide" evidence="15">
    <location>
        <begin position="1"/>
        <end position="27"/>
    </location>
</feature>
<dbReference type="InterPro" id="IPR001214">
    <property type="entry name" value="SET_dom"/>
</dbReference>
<dbReference type="Pfam" id="PF13385">
    <property type="entry name" value="Laminin_G_3"/>
    <property type="match status" value="1"/>
</dbReference>
<dbReference type="Gene3D" id="2.170.270.10">
    <property type="entry name" value="SET domain"/>
    <property type="match status" value="1"/>
</dbReference>
<evidence type="ECO:0000256" key="15">
    <source>
        <dbReference type="SAM" id="SignalP"/>
    </source>
</evidence>
<evidence type="ECO:0000256" key="6">
    <source>
        <dbReference type="ARBA" id="ARBA00023040"/>
    </source>
</evidence>
<feature type="region of interest" description="Disordered" evidence="13">
    <location>
        <begin position="1258"/>
        <end position="1377"/>
    </location>
</feature>
<feature type="domain" description="C2H2-type" evidence="16">
    <location>
        <begin position="1533"/>
        <end position="1561"/>
    </location>
</feature>
<evidence type="ECO:0000259" key="17">
    <source>
        <dbReference type="PROSITE" id="PS50227"/>
    </source>
</evidence>
<evidence type="ECO:0000313" key="22">
    <source>
        <dbReference type="Proteomes" id="UP000749559"/>
    </source>
</evidence>
<dbReference type="InterPro" id="IPR036236">
    <property type="entry name" value="Znf_C2H2_sf"/>
</dbReference>
<feature type="domain" description="G-protein coupled receptors family 2 profile 2" evidence="18">
    <location>
        <begin position="720"/>
        <end position="964"/>
    </location>
</feature>
<dbReference type="PROSITE" id="PS50227">
    <property type="entry name" value="G_PROTEIN_RECEP_F2_3"/>
    <property type="match status" value="1"/>
</dbReference>
<dbReference type="InterPro" id="IPR013320">
    <property type="entry name" value="ConA-like_dom_sf"/>
</dbReference>
<feature type="compositionally biased region" description="Basic and acidic residues" evidence="13">
    <location>
        <begin position="1007"/>
        <end position="1017"/>
    </location>
</feature>
<dbReference type="InterPro" id="IPR017981">
    <property type="entry name" value="GPCR_2-like_7TM"/>
</dbReference>
<feature type="transmembrane region" description="Helical" evidence="14">
    <location>
        <begin position="869"/>
        <end position="891"/>
    </location>
</feature>
<accession>A0A8J1U6R8</accession>
<feature type="chain" id="PRO_5043714382" evidence="15">
    <location>
        <begin position="28"/>
        <end position="1594"/>
    </location>
</feature>
<dbReference type="InterPro" id="IPR052296">
    <property type="entry name" value="TR-Histone_Methyltrans"/>
</dbReference>
<dbReference type="PROSITE" id="PS00028">
    <property type="entry name" value="ZINC_FINGER_C2H2_1"/>
    <property type="match status" value="2"/>
</dbReference>
<feature type="transmembrane region" description="Helical" evidence="14">
    <location>
        <begin position="727"/>
        <end position="748"/>
    </location>
</feature>
<evidence type="ECO:0000259" key="16">
    <source>
        <dbReference type="PROSITE" id="PS50157"/>
    </source>
</evidence>
<evidence type="ECO:0000256" key="5">
    <source>
        <dbReference type="ARBA" id="ARBA00022989"/>
    </source>
</evidence>
<evidence type="ECO:0000313" key="21">
    <source>
        <dbReference type="EMBL" id="CAH1794754.1"/>
    </source>
</evidence>
<feature type="compositionally biased region" description="Basic and acidic residues" evidence="13">
    <location>
        <begin position="1347"/>
        <end position="1362"/>
    </location>
</feature>
<evidence type="ECO:0000256" key="10">
    <source>
        <dbReference type="ARBA" id="ARBA00023242"/>
    </source>
</evidence>
<dbReference type="Pfam" id="PF00002">
    <property type="entry name" value="7tm_2"/>
    <property type="match status" value="1"/>
</dbReference>
<feature type="domain" description="SET" evidence="19">
    <location>
        <begin position="1024"/>
        <end position="1152"/>
    </location>
</feature>
<feature type="domain" description="Pentraxin (PTX)" evidence="20">
    <location>
        <begin position="76"/>
        <end position="281"/>
    </location>
</feature>
<dbReference type="Gene3D" id="1.20.1070.10">
    <property type="entry name" value="Rhodopsin 7-helix transmembrane proteins"/>
    <property type="match status" value="1"/>
</dbReference>
<dbReference type="Gene3D" id="3.30.160.60">
    <property type="entry name" value="Classic Zinc Finger"/>
    <property type="match status" value="1"/>
</dbReference>
<evidence type="ECO:0000256" key="11">
    <source>
        <dbReference type="PROSITE-ProRule" id="PRU00042"/>
    </source>
</evidence>
<evidence type="ECO:0000259" key="19">
    <source>
        <dbReference type="PROSITE" id="PS50280"/>
    </source>
</evidence>
<evidence type="ECO:0000259" key="18">
    <source>
        <dbReference type="PROSITE" id="PS50261"/>
    </source>
</evidence>
<dbReference type="GO" id="GO:0005634">
    <property type="term" value="C:nucleus"/>
    <property type="evidence" value="ECO:0007669"/>
    <property type="project" value="UniProtKB-SubCell"/>
</dbReference>
<dbReference type="InterPro" id="IPR046341">
    <property type="entry name" value="SET_dom_sf"/>
</dbReference>
<dbReference type="Pfam" id="PF21549">
    <property type="entry name" value="PRDM2_PR"/>
    <property type="match status" value="1"/>
</dbReference>
<feature type="transmembrane region" description="Helical" evidence="14">
    <location>
        <begin position="943"/>
        <end position="963"/>
    </location>
</feature>
<gene>
    <name evidence="21" type="ORF">OFUS_LOCUS19399</name>
</gene>
<feature type="domain" description="C2H2-type" evidence="16">
    <location>
        <begin position="1175"/>
        <end position="1202"/>
    </location>
</feature>
<evidence type="ECO:0000256" key="4">
    <source>
        <dbReference type="ARBA" id="ARBA00022692"/>
    </source>
</evidence>
<feature type="region of interest" description="Disordered" evidence="13">
    <location>
        <begin position="1007"/>
        <end position="1037"/>
    </location>
</feature>
<reference evidence="21" key="1">
    <citation type="submission" date="2022-03" db="EMBL/GenBank/DDBJ databases">
        <authorList>
            <person name="Martin C."/>
        </authorList>
    </citation>
    <scope>NUCLEOTIDE SEQUENCE</scope>
</reference>
<dbReference type="PANTHER" id="PTHR16516:SF4">
    <property type="entry name" value="C2H2-TYPE DOMAIN-CONTAINING PROTEIN"/>
    <property type="match status" value="1"/>
</dbReference>
<feature type="compositionally biased region" description="Polar residues" evidence="13">
    <location>
        <begin position="1314"/>
        <end position="1336"/>
    </location>
</feature>
<dbReference type="Gene3D" id="4.10.1240.10">
    <property type="entry name" value="GPCR, family 2, extracellular hormone receptor domain"/>
    <property type="match status" value="1"/>
</dbReference>
<protein>
    <submittedName>
        <fullName evidence="21">Uncharacterized protein</fullName>
    </submittedName>
</protein>
<dbReference type="PRINTS" id="PR00249">
    <property type="entry name" value="GPCRSECRETIN"/>
</dbReference>
<evidence type="ECO:0000256" key="3">
    <source>
        <dbReference type="ARBA" id="ARBA00007343"/>
    </source>
</evidence>
<dbReference type="InterPro" id="IPR046338">
    <property type="entry name" value="GAIN_dom_sf"/>
</dbReference>
<evidence type="ECO:0000256" key="7">
    <source>
        <dbReference type="ARBA" id="ARBA00023136"/>
    </source>
</evidence>
<dbReference type="Gene3D" id="2.60.120.200">
    <property type="match status" value="1"/>
</dbReference>
<feature type="transmembrane region" description="Helical" evidence="14">
    <location>
        <begin position="912"/>
        <end position="931"/>
    </location>
</feature>
<dbReference type="PROSITE" id="PS51828">
    <property type="entry name" value="PTX_2"/>
    <property type="match status" value="1"/>
</dbReference>
<comment type="caution">
    <text evidence="21">The sequence shown here is derived from an EMBL/GenBank/DDBJ whole genome shotgun (WGS) entry which is preliminary data.</text>
</comment>
<dbReference type="OrthoDB" id="547680at2759"/>
<dbReference type="EMBL" id="CAIIXF020000009">
    <property type="protein sequence ID" value="CAH1794754.1"/>
    <property type="molecule type" value="Genomic_DNA"/>
</dbReference>
<evidence type="ECO:0000256" key="13">
    <source>
        <dbReference type="SAM" id="MobiDB-lite"/>
    </source>
</evidence>
<proteinExistence type="inferred from homology"/>
<keyword evidence="11" id="KW-0862">Zinc</keyword>
<dbReference type="PROSITE" id="PS50157">
    <property type="entry name" value="ZINC_FINGER_C2H2_2"/>
    <property type="match status" value="3"/>
</dbReference>
<evidence type="ECO:0000256" key="9">
    <source>
        <dbReference type="ARBA" id="ARBA00023224"/>
    </source>
</evidence>
<comment type="caution">
    <text evidence="12">Lacks conserved residue(s) required for the propagation of feature annotation.</text>
</comment>
<dbReference type="SUPFAM" id="SSF81321">
    <property type="entry name" value="Family A G protein-coupled receptor-like"/>
    <property type="match status" value="1"/>
</dbReference>
<keyword evidence="9" id="KW-0807">Transducer</keyword>
<feature type="compositionally biased region" description="Low complexity" evidence="13">
    <location>
        <begin position="1258"/>
        <end position="1270"/>
    </location>
</feature>
<dbReference type="PROSITE" id="PS50261">
    <property type="entry name" value="G_PROTEIN_RECEP_F2_4"/>
    <property type="match status" value="1"/>
</dbReference>
<evidence type="ECO:0000256" key="1">
    <source>
        <dbReference type="ARBA" id="ARBA00004123"/>
    </source>
</evidence>
<dbReference type="InterPro" id="IPR001759">
    <property type="entry name" value="PTX_dom"/>
</dbReference>
<feature type="domain" description="G-protein coupled receptors family 2 profile 1" evidence="17">
    <location>
        <begin position="286"/>
        <end position="379"/>
    </location>
</feature>
<evidence type="ECO:0000256" key="14">
    <source>
        <dbReference type="SAM" id="Phobius"/>
    </source>
</evidence>
<keyword evidence="8" id="KW-0675">Receptor</keyword>
<dbReference type="SUPFAM" id="SSF57667">
    <property type="entry name" value="beta-beta-alpha zinc fingers"/>
    <property type="match status" value="1"/>
</dbReference>
<sequence length="1594" mass="181965">MAKSCNVLRRLAITLTSLVFFFGSVHISKPDHLVNRCNKQYYNWPLCVDNPDGYGCKCGPGFSWNTMADLCISSAVDSSLDFERTEPIRYTLLLGRLMPELEKFTICLWLRVSEPNHRGTVFSYAAKLNRKVESGNAIRLTAGPTLTLEVAGQKIDTEKKLNRSEWYHIALKWRANDGVFTIFLDGKRLKRGKTSYRQPIAGKGEFTIGQSARYHAVYDPELAFKGLIAHVHIWGHEMTAPEVRDIYRDCTFSYCGDLVEWVDFRIGTRGEMKLRWPSGIFNATSRCIQEQKLRVAETCDKYCSHTIGAQCKEQIVENILWPRAPANTSVAIACPGQSDKDNDTVSNGIKYAHRSCVLLEEENEGLWEPPDIDNCVQNNSLALRTKLEHLVKLDTFQEEDILIMAESLRNDTTTSQYRNPIDIATQIDSLHHLINAQSVTLQDISWTDGMLRFAQTQQIYPSFQQTRGFVDIVLDVGDAMLSEANNRAWEESNPLGAEGDEFMKIMDSLMETMAKSLINHVKRGDTTASDAFVSKMKNHIALKVKVYNTESLTGVAFPDQYDINTLGIDDKLGIVALPGEALKDINYTLPEYITVAMMRFSSSARMLPNHNFQRKYKDRNDNVNSAWFSLQVFIDDHPIDSFSKPLKLHLPYTDNFNISNPECRRLVHGNATKIWKWDKRGCSVVHNTTTAAECACLHPGTFVITTDMYDINWNKGPPPLILMEVPSYIGCSVSTILCIVTFIMLIYYKTASNTASIHKNFSLSSVFCNLVYMFGINQLGNATVCHVFAIMFHYFFLSTFSWLMNEAFNLYIVITYAAHSHGEHQQEGTQWRYYIIGWILPGAMVGAFVGMHTDDYYAPDMCWIAWQYVWLFLGPVLGIIVISILVLIFTAKEHNESSYSKNEKTNKMILNHSKALWTQVILLPVTWMFAFLSLRMRGVVLKFLYGMFAVLQGSFFLVFYFFLNEEVREVYKKSLKKKALKDHGYDYHRSDESSESDAGAMQLEEHHQRYSDEEHVTAQRKKKRRPSKVRSPLKGRHHTRIQIESAYCKMGVISLKEIEEGLTFGPFPVSLTYHDPSYLIGHMTFDKRPDIPAMEVDICDEKVSKNLEWMPYVSSARDDNEKNMDAINKDGHIYYKTIRHVEKNDELLVWYSTDFANSLRIPDITPFKMEDENMYGCPHCNQTFQYPNTLRSHMRFKCDKRHRLYDDNPPTTLSRGLDYKHLARNFENAHETFFSTYYDIMSKNLKDYPLHKMLAPAISPSSSSASSTSPDDYTLNPELVSGNKRKLPSSVDEQISPKRRSLEQETRETKPKQKSTLSPSTSPKYKSTNFKLNSLNRNDEENISAFRKVEKRSDSPRSDNKHRNSITGTMANGIPPSQPNHLFSPTPLSMPNISRHGLPDIRMTSALHPSFPESLGSGLPRFSMLPPLSTNPSYQETQLQKSFSDIYKSNMKMNEFSKMSLEKLTRVNNNNVMPKLPGLPDVRFDITSLGPSSPPRHMGSNNPMVEKLLNGIPVGPTPLVPASLQGTVGLLQNWCAKCNATFRMTSDLVYHMRSHHKGEGDIVKKKRDDKLRCTTCGETFRERHHLTRHLTSHQ</sequence>
<dbReference type="GO" id="GO:0004930">
    <property type="term" value="F:G protein-coupled receptor activity"/>
    <property type="evidence" value="ECO:0007669"/>
    <property type="project" value="UniProtKB-KW"/>
</dbReference>
<dbReference type="InterPro" id="IPR013087">
    <property type="entry name" value="Znf_C2H2_type"/>
</dbReference>
<feature type="compositionally biased region" description="Basic residues" evidence="13">
    <location>
        <begin position="1018"/>
        <end position="1037"/>
    </location>
</feature>
<dbReference type="SMART" id="SM00355">
    <property type="entry name" value="ZnF_C2H2"/>
    <property type="match status" value="3"/>
</dbReference>
<feature type="domain" description="C2H2-type" evidence="16">
    <location>
        <begin position="1571"/>
        <end position="1594"/>
    </location>
</feature>
<dbReference type="GO" id="GO:0016020">
    <property type="term" value="C:membrane"/>
    <property type="evidence" value="ECO:0007669"/>
    <property type="project" value="UniProtKB-SubCell"/>
</dbReference>
<dbReference type="InterPro" id="IPR036445">
    <property type="entry name" value="GPCR_2_extracell_dom_sf"/>
</dbReference>
<keyword evidence="22" id="KW-1185">Reference proteome</keyword>
<dbReference type="PROSITE" id="PS50280">
    <property type="entry name" value="SET"/>
    <property type="match status" value="1"/>
</dbReference>
<dbReference type="PANTHER" id="PTHR16516">
    <property type="entry name" value="AGAP007109-PA"/>
    <property type="match status" value="1"/>
</dbReference>
<feature type="compositionally biased region" description="Basic and acidic residues" evidence="13">
    <location>
        <begin position="1300"/>
        <end position="1311"/>
    </location>
</feature>
<feature type="transmembrane region" description="Helical" evidence="14">
    <location>
        <begin position="831"/>
        <end position="849"/>
    </location>
</feature>
<keyword evidence="10" id="KW-0539">Nucleus</keyword>
<keyword evidence="5 14" id="KW-1133">Transmembrane helix</keyword>
<keyword evidence="11" id="KW-0863">Zinc-finger</keyword>
<dbReference type="Proteomes" id="UP000749559">
    <property type="component" value="Unassembled WGS sequence"/>
</dbReference>
<comment type="subcellular location">
    <subcellularLocation>
        <location evidence="2">Membrane</location>
        <topology evidence="2">Multi-pass membrane protein</topology>
    </subcellularLocation>
    <subcellularLocation>
        <location evidence="1">Nucleus</location>
    </subcellularLocation>
</comment>
<dbReference type="InterPro" id="IPR001879">
    <property type="entry name" value="GPCR_2_extracellular_dom"/>
</dbReference>
<dbReference type="Gene3D" id="2.60.220.50">
    <property type="match status" value="1"/>
</dbReference>
<dbReference type="InterPro" id="IPR000832">
    <property type="entry name" value="GPCR_2_secretin-like"/>
</dbReference>
<comment type="similarity">
    <text evidence="3">Belongs to the G-protein coupled receptor 2 family. Adhesion G-protein coupled receptor (ADGR) subfamily.</text>
</comment>
<evidence type="ECO:0000259" key="20">
    <source>
        <dbReference type="PROSITE" id="PS51828"/>
    </source>
</evidence>
<keyword evidence="15" id="KW-0732">Signal</keyword>
<evidence type="ECO:0000256" key="8">
    <source>
        <dbReference type="ARBA" id="ARBA00023170"/>
    </source>
</evidence>
<dbReference type="GO" id="GO:0008270">
    <property type="term" value="F:zinc ion binding"/>
    <property type="evidence" value="ECO:0007669"/>
    <property type="project" value="UniProtKB-KW"/>
</dbReference>
<feature type="transmembrane region" description="Helical" evidence="14">
    <location>
        <begin position="769"/>
        <end position="796"/>
    </location>
</feature>
<name>A0A8J1U6R8_OWEFU</name>
<dbReference type="GO" id="GO:0006355">
    <property type="term" value="P:regulation of DNA-templated transcription"/>
    <property type="evidence" value="ECO:0007669"/>
    <property type="project" value="TreeGrafter"/>
</dbReference>
<dbReference type="SUPFAM" id="SSF49899">
    <property type="entry name" value="Concanavalin A-like lectins/glucanases"/>
    <property type="match status" value="1"/>
</dbReference>
<dbReference type="GO" id="GO:0007166">
    <property type="term" value="P:cell surface receptor signaling pathway"/>
    <property type="evidence" value="ECO:0007669"/>
    <property type="project" value="InterPro"/>
</dbReference>